<proteinExistence type="predicted"/>
<dbReference type="PANTHER" id="PTHR43798">
    <property type="entry name" value="MONOACYLGLYCEROL LIPASE"/>
    <property type="match status" value="1"/>
</dbReference>
<keyword evidence="4" id="KW-1185">Reference proteome</keyword>
<dbReference type="RefSeq" id="WP_137013042.1">
    <property type="nucleotide sequence ID" value="NZ_SZPX01000003.1"/>
</dbReference>
<evidence type="ECO:0000313" key="4">
    <source>
        <dbReference type="Proteomes" id="UP000309561"/>
    </source>
</evidence>
<sequence length="245" mass="27730">MAIKSIQFQQHTLDISYEIINPQAKVDLIILHGWGSNKELMKKAFSPYMDGFRHIYIDLPGFGNSTCNMALETKDYARIVELLMIHLNASKDIILGHSFGGKVALLLEPQVLVLVASAGIYRSKSLKVRTKITLFKLLKQLGLTKFREFFVADDAKKLSEPMYQTFKNVVDEDFSKEFASFGGKALLCWGTNDTATPLSSAKKIDKLIKDSSLITYEGDHYFFLNHAKDVAQNIEKTFLKTLEHK</sequence>
<dbReference type="Gene3D" id="3.40.50.1820">
    <property type="entry name" value="alpha/beta hydrolase"/>
    <property type="match status" value="1"/>
</dbReference>
<dbReference type="Proteomes" id="UP000309561">
    <property type="component" value="Unassembled WGS sequence"/>
</dbReference>
<comment type="caution">
    <text evidence="3">The sequence shown here is derived from an EMBL/GenBank/DDBJ whole genome shotgun (WGS) entry which is preliminary data.</text>
</comment>
<dbReference type="PANTHER" id="PTHR43798:SF31">
    <property type="entry name" value="AB HYDROLASE SUPERFAMILY PROTEIN YCLE"/>
    <property type="match status" value="1"/>
</dbReference>
<feature type="domain" description="AB hydrolase-1" evidence="2">
    <location>
        <begin position="28"/>
        <end position="232"/>
    </location>
</feature>
<dbReference type="InterPro" id="IPR029058">
    <property type="entry name" value="AB_hydrolase_fold"/>
</dbReference>
<reference evidence="3 4" key="1">
    <citation type="submission" date="2019-04" db="EMBL/GenBank/DDBJ databases">
        <title>Sulfurimonas crateris sp. nov. a facultative anaerobic sulfur-oxidizing chemolithautotrophic bacterium isolated from a terrestrial mud vulcano.</title>
        <authorList>
            <person name="Ratnikova N.M."/>
            <person name="Slobodkin A.I."/>
            <person name="Merkel A.Y."/>
            <person name="Novikov A."/>
            <person name="Bonch-Osmolovskaya E.A."/>
            <person name="Slobodkina G.B."/>
        </authorList>
    </citation>
    <scope>NUCLEOTIDE SEQUENCE [LARGE SCALE GENOMIC DNA]</scope>
    <source>
        <strain evidence="3 4">SN118</strain>
    </source>
</reference>
<dbReference type="InterPro" id="IPR050266">
    <property type="entry name" value="AB_hydrolase_sf"/>
</dbReference>
<dbReference type="SUPFAM" id="SSF53474">
    <property type="entry name" value="alpha/beta-Hydrolases"/>
    <property type="match status" value="1"/>
</dbReference>
<dbReference type="AlphaFoldDB" id="A0A4U2Z715"/>
<name>A0A4U2Z715_9BACT</name>
<dbReference type="EMBL" id="SZPX01000003">
    <property type="protein sequence ID" value="TKI70037.1"/>
    <property type="molecule type" value="Genomic_DNA"/>
</dbReference>
<evidence type="ECO:0000259" key="2">
    <source>
        <dbReference type="Pfam" id="PF12697"/>
    </source>
</evidence>
<protein>
    <submittedName>
        <fullName evidence="3">Alpha/beta hydrolase</fullName>
    </submittedName>
</protein>
<dbReference type="PRINTS" id="PR00111">
    <property type="entry name" value="ABHYDROLASE"/>
</dbReference>
<dbReference type="Pfam" id="PF12697">
    <property type="entry name" value="Abhydrolase_6"/>
    <property type="match status" value="1"/>
</dbReference>
<keyword evidence="1 3" id="KW-0378">Hydrolase</keyword>
<dbReference type="GO" id="GO:0016020">
    <property type="term" value="C:membrane"/>
    <property type="evidence" value="ECO:0007669"/>
    <property type="project" value="TreeGrafter"/>
</dbReference>
<accession>A0A4U2Z715</accession>
<dbReference type="InterPro" id="IPR000073">
    <property type="entry name" value="AB_hydrolase_1"/>
</dbReference>
<evidence type="ECO:0000313" key="3">
    <source>
        <dbReference type="EMBL" id="TKI70037.1"/>
    </source>
</evidence>
<dbReference type="OrthoDB" id="9808398at2"/>
<organism evidence="3 4">
    <name type="scientific">Sulfurimonas crateris</name>
    <dbReference type="NCBI Taxonomy" id="2574727"/>
    <lineage>
        <taxon>Bacteria</taxon>
        <taxon>Pseudomonadati</taxon>
        <taxon>Campylobacterota</taxon>
        <taxon>Epsilonproteobacteria</taxon>
        <taxon>Campylobacterales</taxon>
        <taxon>Sulfurimonadaceae</taxon>
        <taxon>Sulfurimonas</taxon>
    </lineage>
</organism>
<dbReference type="GO" id="GO:0016787">
    <property type="term" value="F:hydrolase activity"/>
    <property type="evidence" value="ECO:0007669"/>
    <property type="project" value="UniProtKB-KW"/>
</dbReference>
<gene>
    <name evidence="3" type="ORF">FCU45_05365</name>
</gene>
<evidence type="ECO:0000256" key="1">
    <source>
        <dbReference type="ARBA" id="ARBA00022801"/>
    </source>
</evidence>